<proteinExistence type="predicted"/>
<keyword evidence="1" id="KW-0175">Coiled coil</keyword>
<dbReference type="Proteomes" id="UP001500731">
    <property type="component" value="Unassembled WGS sequence"/>
</dbReference>
<protein>
    <submittedName>
        <fullName evidence="3">MarR family transcriptional regulator</fullName>
    </submittedName>
</protein>
<evidence type="ECO:0000313" key="4">
    <source>
        <dbReference type="Proteomes" id="UP001500731"/>
    </source>
</evidence>
<gene>
    <name evidence="3" type="ORF">GCM10023171_04590</name>
</gene>
<dbReference type="Gene3D" id="1.10.10.10">
    <property type="entry name" value="Winged helix-like DNA-binding domain superfamily/Winged helix DNA-binding domain"/>
    <property type="match status" value="1"/>
</dbReference>
<keyword evidence="4" id="KW-1185">Reference proteome</keyword>
<dbReference type="Pfam" id="PF12802">
    <property type="entry name" value="MarR_2"/>
    <property type="match status" value="1"/>
</dbReference>
<sequence length="209" mass="22814">MVDGREEADEPVAVIRVGATTRDGVEASAVYDIEASDPTGMLLDRGDVDENGIRQITEVMTALGELRDAEQRLAEASRRYMRLNETDMRALHYLIVCANRGAVATPGGIAQHLGISTASTTKLLDRLESAGHVVRAAHPSDRRALAISITPETQRAAMETVGRQQARRFHSAARLTEAERDVVIRFLRDMSQELGLDGVDWAGGIHGER</sequence>
<dbReference type="PRINTS" id="PR00598">
    <property type="entry name" value="HTHMARR"/>
</dbReference>
<dbReference type="EMBL" id="BAABGP010000003">
    <property type="protein sequence ID" value="GAA4479305.1"/>
    <property type="molecule type" value="Genomic_DNA"/>
</dbReference>
<name>A0ABP8P3A0_9MICO</name>
<comment type="caution">
    <text evidence="3">The sequence shown here is derived from an EMBL/GenBank/DDBJ whole genome shotgun (WGS) entry which is preliminary data.</text>
</comment>
<dbReference type="SUPFAM" id="SSF46785">
    <property type="entry name" value="Winged helix' DNA-binding domain"/>
    <property type="match status" value="1"/>
</dbReference>
<evidence type="ECO:0000256" key="1">
    <source>
        <dbReference type="SAM" id="Coils"/>
    </source>
</evidence>
<dbReference type="InterPro" id="IPR036388">
    <property type="entry name" value="WH-like_DNA-bd_sf"/>
</dbReference>
<dbReference type="RefSeq" id="WP_345183907.1">
    <property type="nucleotide sequence ID" value="NZ_BAABGP010000003.1"/>
</dbReference>
<dbReference type="SMART" id="SM00347">
    <property type="entry name" value="HTH_MARR"/>
    <property type="match status" value="1"/>
</dbReference>
<accession>A0ABP8P3A0</accession>
<dbReference type="InterPro" id="IPR036390">
    <property type="entry name" value="WH_DNA-bd_sf"/>
</dbReference>
<dbReference type="InterPro" id="IPR039422">
    <property type="entry name" value="MarR/SlyA-like"/>
</dbReference>
<dbReference type="InterPro" id="IPR000835">
    <property type="entry name" value="HTH_MarR-typ"/>
</dbReference>
<reference evidence="4" key="1">
    <citation type="journal article" date="2019" name="Int. J. Syst. Evol. Microbiol.">
        <title>The Global Catalogue of Microorganisms (GCM) 10K type strain sequencing project: providing services to taxonomists for standard genome sequencing and annotation.</title>
        <authorList>
            <consortium name="The Broad Institute Genomics Platform"/>
            <consortium name="The Broad Institute Genome Sequencing Center for Infectious Disease"/>
            <person name="Wu L."/>
            <person name="Ma J."/>
        </authorList>
    </citation>
    <scope>NUCLEOTIDE SEQUENCE [LARGE SCALE GENOMIC DNA]</scope>
    <source>
        <strain evidence="4">JCM 17839</strain>
    </source>
</reference>
<feature type="coiled-coil region" evidence="1">
    <location>
        <begin position="59"/>
        <end position="86"/>
    </location>
</feature>
<evidence type="ECO:0000259" key="2">
    <source>
        <dbReference type="PROSITE" id="PS50995"/>
    </source>
</evidence>
<feature type="domain" description="HTH marR-type" evidence="2">
    <location>
        <begin position="56"/>
        <end position="192"/>
    </location>
</feature>
<dbReference type="PROSITE" id="PS50995">
    <property type="entry name" value="HTH_MARR_2"/>
    <property type="match status" value="1"/>
</dbReference>
<dbReference type="PANTHER" id="PTHR33164">
    <property type="entry name" value="TRANSCRIPTIONAL REGULATOR, MARR FAMILY"/>
    <property type="match status" value="1"/>
</dbReference>
<dbReference type="PANTHER" id="PTHR33164:SF106">
    <property type="entry name" value="TRANSCRIPTIONAL REGULATORY PROTEIN"/>
    <property type="match status" value="1"/>
</dbReference>
<evidence type="ECO:0000313" key="3">
    <source>
        <dbReference type="EMBL" id="GAA4479305.1"/>
    </source>
</evidence>
<organism evidence="3 4">
    <name type="scientific">Microbacterium panaciterrae</name>
    <dbReference type="NCBI Taxonomy" id="985759"/>
    <lineage>
        <taxon>Bacteria</taxon>
        <taxon>Bacillati</taxon>
        <taxon>Actinomycetota</taxon>
        <taxon>Actinomycetes</taxon>
        <taxon>Micrococcales</taxon>
        <taxon>Microbacteriaceae</taxon>
        <taxon>Microbacterium</taxon>
    </lineage>
</organism>